<evidence type="ECO:0000259" key="2">
    <source>
        <dbReference type="PROSITE" id="PS50217"/>
    </source>
</evidence>
<feature type="compositionally biased region" description="Basic and acidic residues" evidence="1">
    <location>
        <begin position="285"/>
        <end position="302"/>
    </location>
</feature>
<organism evidence="3 4">
    <name type="scientific">Decorospora gaudefroyi</name>
    <dbReference type="NCBI Taxonomy" id="184978"/>
    <lineage>
        <taxon>Eukaryota</taxon>
        <taxon>Fungi</taxon>
        <taxon>Dikarya</taxon>
        <taxon>Ascomycota</taxon>
        <taxon>Pezizomycotina</taxon>
        <taxon>Dothideomycetes</taxon>
        <taxon>Pleosporomycetidae</taxon>
        <taxon>Pleosporales</taxon>
        <taxon>Pleosporineae</taxon>
        <taxon>Pleosporaceae</taxon>
        <taxon>Decorospora</taxon>
    </lineage>
</organism>
<protein>
    <recommendedName>
        <fullName evidence="2">BZIP domain-containing protein</fullName>
    </recommendedName>
</protein>
<feature type="region of interest" description="Disordered" evidence="1">
    <location>
        <begin position="274"/>
        <end position="302"/>
    </location>
</feature>
<dbReference type="SUPFAM" id="SSF57959">
    <property type="entry name" value="Leucine zipper domain"/>
    <property type="match status" value="1"/>
</dbReference>
<dbReference type="GO" id="GO:0003700">
    <property type="term" value="F:DNA-binding transcription factor activity"/>
    <property type="evidence" value="ECO:0007669"/>
    <property type="project" value="InterPro"/>
</dbReference>
<feature type="compositionally biased region" description="Low complexity" evidence="1">
    <location>
        <begin position="176"/>
        <end position="215"/>
    </location>
</feature>
<keyword evidence="4" id="KW-1185">Reference proteome</keyword>
<feature type="compositionally biased region" description="Low complexity" evidence="1">
    <location>
        <begin position="47"/>
        <end position="58"/>
    </location>
</feature>
<dbReference type="OrthoDB" id="5571888at2759"/>
<dbReference type="CDD" id="cd14810">
    <property type="entry name" value="bZIP_u1"/>
    <property type="match status" value="1"/>
</dbReference>
<feature type="domain" description="BZIP" evidence="2">
    <location>
        <begin position="295"/>
        <end position="358"/>
    </location>
</feature>
<dbReference type="SMART" id="SM00338">
    <property type="entry name" value="BRLZ"/>
    <property type="match status" value="1"/>
</dbReference>
<evidence type="ECO:0000313" key="3">
    <source>
        <dbReference type="EMBL" id="KAF1837401.1"/>
    </source>
</evidence>
<feature type="region of interest" description="Disordered" evidence="1">
    <location>
        <begin position="175"/>
        <end position="237"/>
    </location>
</feature>
<dbReference type="AlphaFoldDB" id="A0A6A5KQ12"/>
<dbReference type="EMBL" id="ML975262">
    <property type="protein sequence ID" value="KAF1837401.1"/>
    <property type="molecule type" value="Genomic_DNA"/>
</dbReference>
<name>A0A6A5KQ12_9PLEO</name>
<gene>
    <name evidence="3" type="ORF">BDW02DRAFT_140808</name>
</gene>
<dbReference type="PROSITE" id="PS50217">
    <property type="entry name" value="BZIP"/>
    <property type="match status" value="1"/>
</dbReference>
<dbReference type="Pfam" id="PF00170">
    <property type="entry name" value="bZIP_1"/>
    <property type="match status" value="1"/>
</dbReference>
<sequence length="599" mass="66056">MATAVQPAMTMAPFHARSNQCVDPNEFFDFGQMASPTLPASVKREPSTASTMASPTSTNIDDDLQTPAKPSHEYERFKQQTGLPSGSIAGLSAGYNTGFPMFSSSGLDELAVMGGDAMMDGGWNSGLPMDVGMNMGMDYQQNGYAFADASQDDFVDPSAITHDEVPNVRVWPGMHQQQAAMAKAQAQAQQQRAQQLAHQKQQQAMQQQQQQQQQQSRMRSTSQANHKTTSPLSDAHTEEMITRVVAQIRADSQNASSSMQDSNQGLLPHIIRAKKDEEDMDEDERLLASEEGKKLSSKERRQLRNKVSARAFRSRRKEYIGQLEGEVAIKVNEANELRAQNRLLMEENARSRAFIERLLRHQAFGPFLEELSRDEALQAKAPMTSMPSSSTPAVAAPAPAQFQPQQFNDMSRPENTHVGMTMVPEPQLDFSMLNLNNGGNNWGANNGFNYQQPRVFAVTELPEGPSNPLDTEAMSGKGYSAIFNAEDAAEEVKADYPVIERPVQLEEATAAVDEEMNEEDAEYDLYFSSPTKSTAASVSAPLEEQDALFTNPEKAFAHYSLIITNEVNEARLAERLERTIAAMAPALERVATITSMLDL</sequence>
<evidence type="ECO:0000256" key="1">
    <source>
        <dbReference type="SAM" id="MobiDB-lite"/>
    </source>
</evidence>
<evidence type="ECO:0000313" key="4">
    <source>
        <dbReference type="Proteomes" id="UP000800040"/>
    </source>
</evidence>
<dbReference type="InterPro" id="IPR046347">
    <property type="entry name" value="bZIP_sf"/>
</dbReference>
<dbReference type="Gene3D" id="1.20.5.170">
    <property type="match status" value="1"/>
</dbReference>
<accession>A0A6A5KQ12</accession>
<feature type="region of interest" description="Disordered" evidence="1">
    <location>
        <begin position="38"/>
        <end position="70"/>
    </location>
</feature>
<proteinExistence type="predicted"/>
<feature type="compositionally biased region" description="Polar residues" evidence="1">
    <location>
        <begin position="216"/>
        <end position="232"/>
    </location>
</feature>
<reference evidence="3" key="1">
    <citation type="submission" date="2020-01" db="EMBL/GenBank/DDBJ databases">
        <authorList>
            <consortium name="DOE Joint Genome Institute"/>
            <person name="Haridas S."/>
            <person name="Albert R."/>
            <person name="Binder M."/>
            <person name="Bloem J."/>
            <person name="Labutti K."/>
            <person name="Salamov A."/>
            <person name="Andreopoulos B."/>
            <person name="Baker S.E."/>
            <person name="Barry K."/>
            <person name="Bills G."/>
            <person name="Bluhm B.H."/>
            <person name="Cannon C."/>
            <person name="Castanera R."/>
            <person name="Culley D.E."/>
            <person name="Daum C."/>
            <person name="Ezra D."/>
            <person name="Gonzalez J.B."/>
            <person name="Henrissat B."/>
            <person name="Kuo A."/>
            <person name="Liang C."/>
            <person name="Lipzen A."/>
            <person name="Lutzoni F."/>
            <person name="Magnuson J."/>
            <person name="Mondo S."/>
            <person name="Nolan M."/>
            <person name="Ohm R."/>
            <person name="Pangilinan J."/>
            <person name="Park H.-J."/>
            <person name="Ramirez L."/>
            <person name="Alfaro M."/>
            <person name="Sun H."/>
            <person name="Tritt A."/>
            <person name="Yoshinaga Y."/>
            <person name="Zwiers L.-H."/>
            <person name="Turgeon B.G."/>
            <person name="Goodwin S.B."/>
            <person name="Spatafora J.W."/>
            <person name="Crous P.W."/>
            <person name="Grigoriev I.V."/>
        </authorList>
    </citation>
    <scope>NUCLEOTIDE SEQUENCE</scope>
    <source>
        <strain evidence="3">P77</strain>
    </source>
</reference>
<dbReference type="PANTHER" id="PTHR37616">
    <property type="entry name" value="BZIP TRANSCRIPTION FACTOR 60-LIKE"/>
    <property type="match status" value="1"/>
</dbReference>
<dbReference type="PANTHER" id="PTHR37616:SF2">
    <property type="entry name" value="BZIP DOMAIN-CONTAINING PROTEIN"/>
    <property type="match status" value="1"/>
</dbReference>
<dbReference type="InterPro" id="IPR004827">
    <property type="entry name" value="bZIP"/>
</dbReference>
<dbReference type="Proteomes" id="UP000800040">
    <property type="component" value="Unassembled WGS sequence"/>
</dbReference>